<dbReference type="EMBL" id="FUXI01000035">
    <property type="protein sequence ID" value="SKA08284.1"/>
    <property type="molecule type" value="Genomic_DNA"/>
</dbReference>
<feature type="active site" description="Acyl-thioester intermediate" evidence="4">
    <location>
        <position position="292"/>
    </location>
</feature>
<feature type="transmembrane region" description="Helical" evidence="5">
    <location>
        <begin position="368"/>
        <end position="385"/>
    </location>
</feature>
<keyword evidence="5" id="KW-0472">Membrane</keyword>
<keyword evidence="1" id="KW-0645">Protease</keyword>
<evidence type="ECO:0000256" key="1">
    <source>
        <dbReference type="ARBA" id="ARBA00022670"/>
    </source>
</evidence>
<evidence type="ECO:0000313" key="6">
    <source>
        <dbReference type="EMBL" id="SKA08284.1"/>
    </source>
</evidence>
<organism evidence="6 7">
    <name type="scientific">Pilibacter termitis</name>
    <dbReference type="NCBI Taxonomy" id="263852"/>
    <lineage>
        <taxon>Bacteria</taxon>
        <taxon>Bacillati</taxon>
        <taxon>Bacillota</taxon>
        <taxon>Bacilli</taxon>
        <taxon>Lactobacillales</taxon>
        <taxon>Enterococcaceae</taxon>
        <taxon>Pilibacter</taxon>
    </lineage>
</organism>
<dbReference type="InterPro" id="IPR005754">
    <property type="entry name" value="Sortase"/>
</dbReference>
<dbReference type="InterPro" id="IPR023365">
    <property type="entry name" value="Sortase_dom-sf"/>
</dbReference>
<evidence type="ECO:0000256" key="4">
    <source>
        <dbReference type="PIRSR" id="PIRSR605754-1"/>
    </source>
</evidence>
<name>A0A1T4QX44_9ENTE</name>
<dbReference type="InterPro" id="IPR042007">
    <property type="entry name" value="Sortase_A"/>
</dbReference>
<feature type="transmembrane region" description="Helical" evidence="5">
    <location>
        <begin position="94"/>
        <end position="121"/>
    </location>
</feature>
<dbReference type="STRING" id="263852.SAMN02745116_02351"/>
<feature type="active site" description="Proton donor/acceptor" evidence="4">
    <location>
        <position position="228"/>
    </location>
</feature>
<protein>
    <submittedName>
        <fullName evidence="6">LPXTG-site transpeptidase (Sortase) family protein</fullName>
    </submittedName>
</protein>
<dbReference type="RefSeq" id="WP_144399597.1">
    <property type="nucleotide sequence ID" value="NZ_FUXI01000035.1"/>
</dbReference>
<keyword evidence="3" id="KW-0788">Thiol protease</keyword>
<dbReference type="SUPFAM" id="SSF63817">
    <property type="entry name" value="Sortase"/>
    <property type="match status" value="2"/>
</dbReference>
<sequence length="386" mass="43957">TPGRDVVTLLTCTPPGINTYRLIVNGHRIPYAKAEKMPINKRNFWSYQSIVLSSLLFCFVVFMILYLLHRYFMKKSKSEDETIRNKAKKRMKHLIYVTRALFVTLLVTMIGVLVVAIYGYLLMKQNTELPPVQVGETSQLASYTPDKILNGDYEGKEIASVNIANYAEAKKNMQKNVNDWGVGKLYIPSQEINLPILAGLKNENLLNGASTFRQDQKLGLDNYVLLAHNIYETDVLFNRISELKKGEEIYATDFQDIYIYKVFENKVVRDTEVDVVERRKEGESPIITLIRCEGNIGTIYRRIVQGEFVKTIPLSEAKQTSKPLLQEMKLEMSGTPKNGIYLKDPPISVFHLFCMNLAANILADPMQVLIPLVLLLVLPILFLAII</sequence>
<evidence type="ECO:0000256" key="3">
    <source>
        <dbReference type="ARBA" id="ARBA00022807"/>
    </source>
</evidence>
<keyword evidence="2" id="KW-0378">Hydrolase</keyword>
<dbReference type="Pfam" id="PF04203">
    <property type="entry name" value="Sortase"/>
    <property type="match status" value="1"/>
</dbReference>
<dbReference type="Proteomes" id="UP000190328">
    <property type="component" value="Unassembled WGS sequence"/>
</dbReference>
<keyword evidence="5" id="KW-1133">Transmembrane helix</keyword>
<keyword evidence="7" id="KW-1185">Reference proteome</keyword>
<dbReference type="Gene3D" id="2.40.260.10">
    <property type="entry name" value="Sortase"/>
    <property type="match status" value="2"/>
</dbReference>
<gene>
    <name evidence="6" type="ORF">SAMN02745116_02351</name>
</gene>
<dbReference type="GO" id="GO:0006508">
    <property type="term" value="P:proteolysis"/>
    <property type="evidence" value="ECO:0007669"/>
    <property type="project" value="UniProtKB-KW"/>
</dbReference>
<dbReference type="GO" id="GO:0008234">
    <property type="term" value="F:cysteine-type peptidase activity"/>
    <property type="evidence" value="ECO:0007669"/>
    <property type="project" value="UniProtKB-KW"/>
</dbReference>
<evidence type="ECO:0000313" key="7">
    <source>
        <dbReference type="Proteomes" id="UP000190328"/>
    </source>
</evidence>
<keyword evidence="5" id="KW-0812">Transmembrane</keyword>
<proteinExistence type="predicted"/>
<accession>A0A1T4QX44</accession>
<evidence type="ECO:0000256" key="2">
    <source>
        <dbReference type="ARBA" id="ARBA00022801"/>
    </source>
</evidence>
<evidence type="ECO:0000256" key="5">
    <source>
        <dbReference type="SAM" id="Phobius"/>
    </source>
</evidence>
<dbReference type="NCBIfam" id="TIGR01076">
    <property type="entry name" value="sortase_fam"/>
    <property type="match status" value="1"/>
</dbReference>
<dbReference type="CDD" id="cd06165">
    <property type="entry name" value="Sortase_A"/>
    <property type="match status" value="1"/>
</dbReference>
<feature type="transmembrane region" description="Helical" evidence="5">
    <location>
        <begin position="45"/>
        <end position="68"/>
    </location>
</feature>
<dbReference type="OrthoDB" id="1648028at2"/>
<dbReference type="AlphaFoldDB" id="A0A1T4QX44"/>
<reference evidence="6 7" key="1">
    <citation type="submission" date="2017-02" db="EMBL/GenBank/DDBJ databases">
        <authorList>
            <person name="Peterson S.W."/>
        </authorList>
    </citation>
    <scope>NUCLEOTIDE SEQUENCE [LARGE SCALE GENOMIC DNA]</scope>
    <source>
        <strain evidence="6 7">ATCC BAA-1030</strain>
    </source>
</reference>
<feature type="non-terminal residue" evidence="6">
    <location>
        <position position="1"/>
    </location>
</feature>